<comment type="caution">
    <text evidence="1">The sequence shown here is derived from an EMBL/GenBank/DDBJ whole genome shotgun (WGS) entry which is preliminary data.</text>
</comment>
<evidence type="ECO:0000313" key="1">
    <source>
        <dbReference type="EMBL" id="GJM62940.1"/>
    </source>
</evidence>
<gene>
    <name evidence="1" type="ORF">PEDI_34920</name>
</gene>
<dbReference type="SUPFAM" id="SSF55729">
    <property type="entry name" value="Acyl-CoA N-acyltransferases (Nat)"/>
    <property type="match status" value="1"/>
</dbReference>
<dbReference type="InterPro" id="IPR016181">
    <property type="entry name" value="Acyl_CoA_acyltransferase"/>
</dbReference>
<reference evidence="1 2" key="1">
    <citation type="submission" date="2021-12" db="EMBL/GenBank/DDBJ databases">
        <title>Genome sequencing of bacteria with rrn-lacking chromosome and rrn-plasmid.</title>
        <authorList>
            <person name="Anda M."/>
            <person name="Iwasaki W."/>
        </authorList>
    </citation>
    <scope>NUCLEOTIDE SEQUENCE [LARGE SCALE GENOMIC DNA]</scope>
    <source>
        <strain evidence="1 2">NBRC 15940</strain>
    </source>
</reference>
<evidence type="ECO:0008006" key="3">
    <source>
        <dbReference type="Google" id="ProtNLM"/>
    </source>
</evidence>
<organism evidence="1 2">
    <name type="scientific">Persicobacter diffluens</name>
    <dbReference type="NCBI Taxonomy" id="981"/>
    <lineage>
        <taxon>Bacteria</taxon>
        <taxon>Pseudomonadati</taxon>
        <taxon>Bacteroidota</taxon>
        <taxon>Cytophagia</taxon>
        <taxon>Cytophagales</taxon>
        <taxon>Persicobacteraceae</taxon>
        <taxon>Persicobacter</taxon>
    </lineage>
</organism>
<dbReference type="AlphaFoldDB" id="A0AAN4W1T0"/>
<dbReference type="RefSeq" id="WP_338238163.1">
    <property type="nucleotide sequence ID" value="NZ_BQKE01000002.1"/>
</dbReference>
<protein>
    <recommendedName>
        <fullName evidence="3">GNAT family N-acetyltransferase</fullName>
    </recommendedName>
</protein>
<dbReference type="EMBL" id="BQKE01000002">
    <property type="protein sequence ID" value="GJM62940.1"/>
    <property type="molecule type" value="Genomic_DNA"/>
</dbReference>
<name>A0AAN4W1T0_9BACT</name>
<proteinExistence type="predicted"/>
<accession>A0AAN4W1T0</accession>
<dbReference type="Proteomes" id="UP001310022">
    <property type="component" value="Unassembled WGS sequence"/>
</dbReference>
<sequence>MQAVLKYPLEESRCLSTKKGVTNFSWQYFSSISQISEDTLSILNPSDSHYLSAEYWKAMEKHDSKYRFHYLILEKQGKAVAFVPIACVPVKISKPLPSSGKNSYWKQVESTFLRLNETCPAKMLICGNPLANGPGQIGIHPYEAAGELYPRIAQAVQQLLGRHRLDEARIQGIVFKDFDAYTNEQAETLAGQAYEQVQTDDNMVLHVDESWQLFEDYLAAMKTKFRTKAKRAQKLSQEIECRPMSANEIDDQREQLNKLLEAVKSQSQFDAIPIDLKHYAALQEKFPKDFSFDGYWLNDQLIGFKTAMHNGQQLDAHYIGMNYEYTRSHALYQRILYDYIQMGIDKRVSTINFGRTAEEIKSTIGATPQPLNIYMRHNNRLIQQLIRPFLRRITPNRYPLRQPFKSETKLQLIK</sequence>
<dbReference type="Gene3D" id="3.40.630.30">
    <property type="match status" value="1"/>
</dbReference>
<evidence type="ECO:0000313" key="2">
    <source>
        <dbReference type="Proteomes" id="UP001310022"/>
    </source>
</evidence>
<keyword evidence="2" id="KW-1185">Reference proteome</keyword>